<dbReference type="Pfam" id="PF01425">
    <property type="entry name" value="Amidase"/>
    <property type="match status" value="1"/>
</dbReference>
<feature type="binding site" evidence="6">
    <location>
        <position position="185"/>
    </location>
    <ligand>
        <name>substrate</name>
    </ligand>
</feature>
<dbReference type="Proteomes" id="UP000008370">
    <property type="component" value="Unassembled WGS sequence"/>
</dbReference>
<dbReference type="AlphaFoldDB" id="K5X2B4"/>
<protein>
    <recommendedName>
        <fullName evidence="3">amidase</fullName>
        <ecNumber evidence="3">3.5.1.4</ecNumber>
    </recommendedName>
</protein>
<dbReference type="PANTHER" id="PTHR46072">
    <property type="entry name" value="AMIDASE-RELATED-RELATED"/>
    <property type="match status" value="1"/>
</dbReference>
<name>K5X2B4_PHACS</name>
<dbReference type="InterPro" id="IPR036928">
    <property type="entry name" value="AS_sf"/>
</dbReference>
<feature type="active site" description="Charge relay system" evidence="5">
    <location>
        <position position="185"/>
    </location>
</feature>
<gene>
    <name evidence="8" type="ORF">PHACADRAFT_254308</name>
</gene>
<evidence type="ECO:0000256" key="5">
    <source>
        <dbReference type="PIRSR" id="PIRSR001221-1"/>
    </source>
</evidence>
<dbReference type="FunFam" id="3.90.1300.10:FF:000003">
    <property type="entry name" value="Amidase signature enzyme"/>
    <property type="match status" value="1"/>
</dbReference>
<comment type="catalytic activity">
    <reaction evidence="1">
        <text>a monocarboxylic acid amide + H2O = a monocarboxylate + NH4(+)</text>
        <dbReference type="Rhea" id="RHEA:12020"/>
        <dbReference type="ChEBI" id="CHEBI:15377"/>
        <dbReference type="ChEBI" id="CHEBI:28938"/>
        <dbReference type="ChEBI" id="CHEBI:35757"/>
        <dbReference type="ChEBI" id="CHEBI:83628"/>
        <dbReference type="EC" id="3.5.1.4"/>
    </reaction>
</comment>
<dbReference type="EC" id="3.5.1.4" evidence="3"/>
<feature type="domain" description="Amidase" evidence="7">
    <location>
        <begin position="62"/>
        <end position="534"/>
    </location>
</feature>
<comment type="similarity">
    <text evidence="2">Belongs to the amidase family.</text>
</comment>
<dbReference type="GO" id="GO:0004040">
    <property type="term" value="F:amidase activity"/>
    <property type="evidence" value="ECO:0007669"/>
    <property type="project" value="UniProtKB-EC"/>
</dbReference>
<evidence type="ECO:0000313" key="8">
    <source>
        <dbReference type="EMBL" id="EKM56917.1"/>
    </source>
</evidence>
<dbReference type="PIRSF" id="PIRSF001221">
    <property type="entry name" value="Amidase_fungi"/>
    <property type="match status" value="1"/>
</dbReference>
<accession>K5X2B4</accession>
<dbReference type="PROSITE" id="PS00571">
    <property type="entry name" value="AMIDASES"/>
    <property type="match status" value="1"/>
</dbReference>
<dbReference type="RefSeq" id="XP_007394747.1">
    <property type="nucleotide sequence ID" value="XM_007394685.1"/>
</dbReference>
<evidence type="ECO:0000256" key="2">
    <source>
        <dbReference type="ARBA" id="ARBA00009199"/>
    </source>
</evidence>
<feature type="active site" description="Acyl-ester intermediate" evidence="5">
    <location>
        <position position="209"/>
    </location>
</feature>
<dbReference type="STRING" id="650164.K5X2B4"/>
<feature type="binding site" evidence="6">
    <location>
        <begin position="206"/>
        <end position="209"/>
    </location>
    <ligand>
        <name>substrate</name>
    </ligand>
</feature>
<dbReference type="GeneID" id="18916039"/>
<keyword evidence="4" id="KW-0378">Hydrolase</keyword>
<keyword evidence="9" id="KW-1185">Reference proteome</keyword>
<dbReference type="OrthoDB" id="6428749at2759"/>
<feature type="binding site" evidence="6">
    <location>
        <position position="159"/>
    </location>
    <ligand>
        <name>substrate</name>
    </ligand>
</feature>
<evidence type="ECO:0000256" key="4">
    <source>
        <dbReference type="ARBA" id="ARBA00022801"/>
    </source>
</evidence>
<dbReference type="EMBL" id="JH930471">
    <property type="protein sequence ID" value="EKM56917.1"/>
    <property type="molecule type" value="Genomic_DNA"/>
</dbReference>
<dbReference type="InterPro" id="IPR020556">
    <property type="entry name" value="Amidase_CS"/>
</dbReference>
<evidence type="ECO:0000313" key="9">
    <source>
        <dbReference type="Proteomes" id="UP000008370"/>
    </source>
</evidence>
<feature type="active site" description="Charge relay system" evidence="5">
    <location>
        <position position="110"/>
    </location>
</feature>
<evidence type="ECO:0000256" key="6">
    <source>
        <dbReference type="PIRSR" id="PIRSR001221-2"/>
    </source>
</evidence>
<dbReference type="KEGG" id="pco:PHACADRAFT_254308"/>
<dbReference type="InParanoid" id="K5X2B4"/>
<proteinExistence type="inferred from homology"/>
<organism evidence="8 9">
    <name type="scientific">Phanerochaete carnosa (strain HHB-10118-sp)</name>
    <name type="common">White-rot fungus</name>
    <name type="synonym">Peniophora carnosa</name>
    <dbReference type="NCBI Taxonomy" id="650164"/>
    <lineage>
        <taxon>Eukaryota</taxon>
        <taxon>Fungi</taxon>
        <taxon>Dikarya</taxon>
        <taxon>Basidiomycota</taxon>
        <taxon>Agaricomycotina</taxon>
        <taxon>Agaricomycetes</taxon>
        <taxon>Polyporales</taxon>
        <taxon>Phanerochaetaceae</taxon>
        <taxon>Phanerochaete</taxon>
    </lineage>
</organism>
<dbReference type="SUPFAM" id="SSF75304">
    <property type="entry name" value="Amidase signature (AS) enzymes"/>
    <property type="match status" value="1"/>
</dbReference>
<evidence type="ECO:0000259" key="7">
    <source>
        <dbReference type="Pfam" id="PF01425"/>
    </source>
</evidence>
<reference evidence="8 9" key="1">
    <citation type="journal article" date="2012" name="BMC Genomics">
        <title>Comparative genomics of the white-rot fungi, Phanerochaete carnosa and P. chrysosporium, to elucidate the genetic basis of the distinct wood types they colonize.</title>
        <authorList>
            <person name="Suzuki H."/>
            <person name="MacDonald J."/>
            <person name="Syed K."/>
            <person name="Salamov A."/>
            <person name="Hori C."/>
            <person name="Aerts A."/>
            <person name="Henrissat B."/>
            <person name="Wiebenga A."/>
            <person name="vanKuyk P.A."/>
            <person name="Barry K."/>
            <person name="Lindquist E."/>
            <person name="LaButti K."/>
            <person name="Lapidus A."/>
            <person name="Lucas S."/>
            <person name="Coutinho P."/>
            <person name="Gong Y."/>
            <person name="Samejima M."/>
            <person name="Mahadevan R."/>
            <person name="Abou-Zaid M."/>
            <person name="de Vries R.P."/>
            <person name="Igarashi K."/>
            <person name="Yadav J.S."/>
            <person name="Grigoriev I.V."/>
            <person name="Master E.R."/>
        </authorList>
    </citation>
    <scope>NUCLEOTIDE SEQUENCE [LARGE SCALE GENOMIC DNA]</scope>
    <source>
        <strain evidence="8 9">HHB-10118-sp</strain>
    </source>
</reference>
<evidence type="ECO:0000256" key="3">
    <source>
        <dbReference type="ARBA" id="ARBA00012922"/>
    </source>
</evidence>
<dbReference type="HOGENOM" id="CLU_009600_9_3_1"/>
<evidence type="ECO:0000256" key="1">
    <source>
        <dbReference type="ARBA" id="ARBA00001311"/>
    </source>
</evidence>
<dbReference type="Gene3D" id="3.90.1300.10">
    <property type="entry name" value="Amidase signature (AS) domain"/>
    <property type="match status" value="1"/>
</dbReference>
<sequence>MFFESRAHKRACAAKQEERRKRIEDLPPEYHTPLTASEKNIVNQLASETVKQVQSGAADPLEILRAYAKKAFKAHDATNCLTEVLLPEAESWAKTCNRQGPLAGMPVSLKDTTGVAGWDACIGYSAWVGKPVQKDSGLVRLLRDAGAVPFVKTNVPISLLSFESANDVFGRCVNPHNKDHASGGSSGGEAALLAYGGSRLGIGTDVAGSVRTPAHYSGVYTIKASMHRFPKTGNGTSIPGQIGIPAVYSPMTRTLADLEMMWRAIVSMKPWAYDHSCVPLPWREIDLFPSEKTRLRFGVMWTDGVVEPSPACRRALEKVVSALRSDGHEIVLITPPDTANALSVAGQLLFADAGKAVTKPVRRSEWMDDGVVEALRVLRLPGIFRKLYAWYWRYIRRDAVYADLVDVWREKTVEEYFALVSRREAYREKWFDMWNENNLDFVLTVPNSLPAVPHGGMRYGWTACGYTFLFNLLDYSAGVLPVTKVDRTKDTLRNFKPKNHLEAKQYRMYNADKMHGLPVGVQVVGRRLEEEKVLEGMKLVESCLQRRGRAYELLEVED</sequence>
<dbReference type="PANTHER" id="PTHR46072:SF10">
    <property type="entry name" value="ACETAMIDASE"/>
    <property type="match status" value="1"/>
</dbReference>
<dbReference type="InterPro" id="IPR023631">
    <property type="entry name" value="Amidase_dom"/>
</dbReference>